<dbReference type="EMBL" id="GBEZ01021589">
    <property type="protein sequence ID" value="JAC65170.1"/>
    <property type="molecule type" value="Transcribed_RNA"/>
</dbReference>
<dbReference type="EMBL" id="GBEZ01018531">
    <property type="protein sequence ID" value="JAC67912.1"/>
    <property type="molecule type" value="Transcribed_RNA"/>
</dbReference>
<proteinExistence type="predicted"/>
<dbReference type="PANTHER" id="PTHR31876">
    <property type="entry name" value="COV-LIKE PROTEIN 1"/>
    <property type="match status" value="1"/>
</dbReference>
<evidence type="ECO:0000313" key="3">
    <source>
        <dbReference type="EMBL" id="JAC67912.1"/>
    </source>
</evidence>
<name>A0A061R4Q7_9CHLO</name>
<keyword evidence="1" id="KW-1133">Transmembrane helix</keyword>
<dbReference type="InterPro" id="IPR007462">
    <property type="entry name" value="COV1-like"/>
</dbReference>
<dbReference type="PANTHER" id="PTHR31876:SF26">
    <property type="entry name" value="PROTEIN LIKE COV 2"/>
    <property type="match status" value="1"/>
</dbReference>
<accession>A0A061R4Q7</accession>
<keyword evidence="1" id="KW-0472">Membrane</keyword>
<sequence length="294" mass="32771">MKEDSQHRESSLPPVIEHFGLEVPVPPQNKQNTQTAFKSSVAMPEQRISVATATTSVSPPGRVESAKLLAEEEGREAVIHGKRTPGPCEALLTFLSSWFSKKFMSGCAILFPLVVTVYITWWFLTFFDNFFSPLYQALFGFHVFGLGFMTSMMFIFFTGVFVSSYFGGILLSLGEWIIRKVPLVKHIYSASKQIGAAVNPDNGQAKAFKECVIIRHPRHGEYAFAFITGETTLQRPSDDMKLFSVYVPTNHVYVGDVFLLQDSDIIRTNISVREGLEIVVSIGMAIPSTLVQLN</sequence>
<keyword evidence="1" id="KW-0812">Transmembrane</keyword>
<reference evidence="3" key="1">
    <citation type="submission" date="2014-05" db="EMBL/GenBank/DDBJ databases">
        <title>The transcriptome of the halophilic microalga Tetraselmis sp. GSL018 isolated from the Great Salt Lake, Utah.</title>
        <authorList>
            <person name="Jinkerson R.E."/>
            <person name="D'Adamo S."/>
            <person name="Posewitz M.C."/>
        </authorList>
    </citation>
    <scope>NUCLEOTIDE SEQUENCE</scope>
    <source>
        <strain evidence="3">GSL018</strain>
    </source>
</reference>
<dbReference type="AlphaFoldDB" id="A0A061R4Q7"/>
<organism evidence="3">
    <name type="scientific">Tetraselmis sp. GSL018</name>
    <dbReference type="NCBI Taxonomy" id="582737"/>
    <lineage>
        <taxon>Eukaryota</taxon>
        <taxon>Viridiplantae</taxon>
        <taxon>Chlorophyta</taxon>
        <taxon>core chlorophytes</taxon>
        <taxon>Chlorodendrophyceae</taxon>
        <taxon>Chlorodendrales</taxon>
        <taxon>Chlorodendraceae</taxon>
        <taxon>Tetraselmis</taxon>
    </lineage>
</organism>
<gene>
    <name evidence="2" type="ORF">TSPGSL018_16633</name>
    <name evidence="3" type="ORF">TSPGSL018_9955</name>
</gene>
<evidence type="ECO:0000256" key="1">
    <source>
        <dbReference type="SAM" id="Phobius"/>
    </source>
</evidence>
<dbReference type="Pfam" id="PF04367">
    <property type="entry name" value="DUF502"/>
    <property type="match status" value="1"/>
</dbReference>
<protein>
    <submittedName>
        <fullName evidence="3">Integral membrane protein</fullName>
    </submittedName>
</protein>
<evidence type="ECO:0000313" key="2">
    <source>
        <dbReference type="EMBL" id="JAC65170.1"/>
    </source>
</evidence>
<feature type="transmembrane region" description="Helical" evidence="1">
    <location>
        <begin position="144"/>
        <end position="171"/>
    </location>
</feature>
<feature type="transmembrane region" description="Helical" evidence="1">
    <location>
        <begin position="103"/>
        <end position="124"/>
    </location>
</feature>
<dbReference type="GO" id="GO:0005794">
    <property type="term" value="C:Golgi apparatus"/>
    <property type="evidence" value="ECO:0007669"/>
    <property type="project" value="TreeGrafter"/>
</dbReference>